<feature type="compositionally biased region" description="Low complexity" evidence="1">
    <location>
        <begin position="270"/>
        <end position="285"/>
    </location>
</feature>
<organism evidence="3 4">
    <name type="scientific">Parafrankia irregularis</name>
    <dbReference type="NCBI Taxonomy" id="795642"/>
    <lineage>
        <taxon>Bacteria</taxon>
        <taxon>Bacillati</taxon>
        <taxon>Actinomycetota</taxon>
        <taxon>Actinomycetes</taxon>
        <taxon>Frankiales</taxon>
        <taxon>Frankiaceae</taxon>
        <taxon>Parafrankia</taxon>
    </lineage>
</organism>
<feature type="transmembrane region" description="Helical" evidence="2">
    <location>
        <begin position="95"/>
        <end position="116"/>
    </location>
</feature>
<feature type="transmembrane region" description="Helical" evidence="2">
    <location>
        <begin position="36"/>
        <end position="58"/>
    </location>
</feature>
<dbReference type="AlphaFoldDB" id="A0A0S4QTC2"/>
<accession>A0A0S4QTC2</accession>
<dbReference type="Proteomes" id="UP000198802">
    <property type="component" value="Unassembled WGS sequence"/>
</dbReference>
<sequence>MSVLTSSDLHPGLSVGAAVIGVALTVFSARRRRLRAAFLLALLTLLLAGAAGVGALVAGESTATSHDGNHDGNLVLPGVPQETARPGPTDAGDHGISLIPTVAGAVLVLLGIAVHAPWPRRSDRRRGPRSDDGEPDDRRLFRRRFRNRYRGDSELRSRPDPTAVRWTHTPLPTPRQHLDGADQGGGIRLSDLFDPDLPGTENPDPWPAGGVIAAQSEPVEPSEVSDGYPVEDWYPVDEVLENDFWCLPRRDAERPHPAAGRWEHAERAGSGEPAGPGEPVDNQNDAAAWDDMADDWEEETPVFPAPPRSAWRTREDPFLENLSARIERVVRLYMSAVTPRAGQPARVDPYAPDARHFVCALTMTFDLFGGQAPAAHLDSLVAAVREVERRWDVVGTRAGLSTSGSLLSRRAAGPGMPEQDDERARPAVAKHRIRIPPRPPVPPSSGGEPDDSRRGPVRRRPGEHPPGGQQPPR</sequence>
<feature type="region of interest" description="Disordered" evidence="1">
    <location>
        <begin position="405"/>
        <end position="473"/>
    </location>
</feature>
<keyword evidence="2" id="KW-1133">Transmembrane helix</keyword>
<feature type="compositionally biased region" description="Basic and acidic residues" evidence="1">
    <location>
        <begin position="255"/>
        <end position="269"/>
    </location>
</feature>
<evidence type="ECO:0000256" key="2">
    <source>
        <dbReference type="SAM" id="Phobius"/>
    </source>
</evidence>
<keyword evidence="2" id="KW-0472">Membrane</keyword>
<protein>
    <submittedName>
        <fullName evidence="3">Uncharacterized protein</fullName>
    </submittedName>
</protein>
<keyword evidence="4" id="KW-1185">Reference proteome</keyword>
<evidence type="ECO:0000256" key="1">
    <source>
        <dbReference type="SAM" id="MobiDB-lite"/>
    </source>
</evidence>
<evidence type="ECO:0000313" key="4">
    <source>
        <dbReference type="Proteomes" id="UP000198802"/>
    </source>
</evidence>
<reference evidence="4" key="1">
    <citation type="submission" date="2015-11" db="EMBL/GenBank/DDBJ databases">
        <authorList>
            <person name="Varghese N."/>
        </authorList>
    </citation>
    <scope>NUCLEOTIDE SEQUENCE [LARGE SCALE GENOMIC DNA]</scope>
    <source>
        <strain evidence="4">DSM 45899</strain>
    </source>
</reference>
<dbReference type="EMBL" id="FAOZ01000019">
    <property type="protein sequence ID" value="CUU58383.1"/>
    <property type="molecule type" value="Genomic_DNA"/>
</dbReference>
<feature type="region of interest" description="Disordered" evidence="1">
    <location>
        <begin position="63"/>
        <end position="92"/>
    </location>
</feature>
<feature type="transmembrane region" description="Helical" evidence="2">
    <location>
        <begin position="12"/>
        <end position="29"/>
    </location>
</feature>
<feature type="region of interest" description="Disordered" evidence="1">
    <location>
        <begin position="152"/>
        <end position="191"/>
    </location>
</feature>
<proteinExistence type="predicted"/>
<name>A0A0S4QTC2_9ACTN</name>
<keyword evidence="2" id="KW-0812">Transmembrane</keyword>
<feature type="region of interest" description="Disordered" evidence="1">
    <location>
        <begin position="255"/>
        <end position="285"/>
    </location>
</feature>
<evidence type="ECO:0000313" key="3">
    <source>
        <dbReference type="EMBL" id="CUU58383.1"/>
    </source>
</evidence>
<gene>
    <name evidence="3" type="ORF">Ga0074812_11915</name>
</gene>
<feature type="compositionally biased region" description="Basic and acidic residues" evidence="1">
    <location>
        <begin position="128"/>
        <end position="139"/>
    </location>
</feature>
<feature type="region of interest" description="Disordered" evidence="1">
    <location>
        <begin position="119"/>
        <end position="139"/>
    </location>
</feature>
<dbReference type="RefSeq" id="WP_091281439.1">
    <property type="nucleotide sequence ID" value="NZ_FAOZ01000019.1"/>
</dbReference>